<feature type="signal peptide" evidence="1">
    <location>
        <begin position="1"/>
        <end position="33"/>
    </location>
</feature>
<feature type="chain" id="PRO_5014801406" description="DUF1501 domain-containing protein" evidence="1">
    <location>
        <begin position="34"/>
        <end position="430"/>
    </location>
</feature>
<organism evidence="2 3">
    <name type="scientific">Caulobacter zeae</name>
    <dbReference type="NCBI Taxonomy" id="2055137"/>
    <lineage>
        <taxon>Bacteria</taxon>
        <taxon>Pseudomonadati</taxon>
        <taxon>Pseudomonadota</taxon>
        <taxon>Alphaproteobacteria</taxon>
        <taxon>Caulobacterales</taxon>
        <taxon>Caulobacteraceae</taxon>
        <taxon>Caulobacter</taxon>
    </lineage>
</organism>
<dbReference type="InterPro" id="IPR010869">
    <property type="entry name" value="DUF1501"/>
</dbReference>
<reference evidence="2 3" key="1">
    <citation type="submission" date="2017-12" db="EMBL/GenBank/DDBJ databases">
        <title>The genome sequence of Caulobacter sp. 410.</title>
        <authorList>
            <person name="Gao J."/>
            <person name="Mao X."/>
            <person name="Sun J."/>
        </authorList>
    </citation>
    <scope>NUCLEOTIDE SEQUENCE [LARGE SCALE GENOMIC DNA]</scope>
    <source>
        <strain evidence="2 3">410</strain>
    </source>
</reference>
<dbReference type="AlphaFoldDB" id="A0A2N5D9X5"/>
<name>A0A2N5D9X5_9CAUL</name>
<dbReference type="PANTHER" id="PTHR43737:SF1">
    <property type="entry name" value="DUF1501 DOMAIN-CONTAINING PROTEIN"/>
    <property type="match status" value="1"/>
</dbReference>
<keyword evidence="1" id="KW-0732">Signal</keyword>
<comment type="caution">
    <text evidence="2">The sequence shown here is derived from an EMBL/GenBank/DDBJ whole genome shotgun (WGS) entry which is preliminary data.</text>
</comment>
<accession>A0A2N5D9X5</accession>
<evidence type="ECO:0000313" key="2">
    <source>
        <dbReference type="EMBL" id="PLR22860.1"/>
    </source>
</evidence>
<dbReference type="PANTHER" id="PTHR43737">
    <property type="entry name" value="BLL7424 PROTEIN"/>
    <property type="match status" value="1"/>
</dbReference>
<sequence length="430" mass="44341">MTDRSPSPSRRSFLAAAASLGVAVSFVGRQAHAADGAKKLVVVVCRGGMDGLSVAPPIGDAGYAALRGAIAIKPEEALKLDDTFALHPSLTSVHALAKQGQARIAPAIATPDRARSHFEAQDVLETGEAKVYGADSGWLNRTLEVMGPGKTEALSVGTTAPLILRGKVQAASWSPGKGLDEAARLPTLLQDLYKGDPLLGPAFARGLETEAMAQAAMTALAPAPAPAAEGGMMMASTPTMSASRMNQPAMNQPGGRPADNRQGREAARKLGSTMAGFMRQADGPQIAALSLDGFDTHAGQVGQIATRLTYLDAVLDGLHEGLGPEWKNTVVVAVTEFGRTARANGTGGTDHGTGSTALVMGGALKRGGIIGDWPTLSETALFENRDLAPTLDMRGLFKGVLIDHLGVDRAAVEKKVFVDSAGAKAVTGLV</sequence>
<dbReference type="PROSITE" id="PS51318">
    <property type="entry name" value="TAT"/>
    <property type="match status" value="1"/>
</dbReference>
<evidence type="ECO:0008006" key="4">
    <source>
        <dbReference type="Google" id="ProtNLM"/>
    </source>
</evidence>
<gene>
    <name evidence="2" type="ORF">SGCZBJ_17595</name>
</gene>
<dbReference type="EMBL" id="PJRS01000037">
    <property type="protein sequence ID" value="PLR22860.1"/>
    <property type="molecule type" value="Genomic_DNA"/>
</dbReference>
<protein>
    <recommendedName>
        <fullName evidence="4">DUF1501 domain-containing protein</fullName>
    </recommendedName>
</protein>
<dbReference type="RefSeq" id="WP_101719265.1">
    <property type="nucleotide sequence ID" value="NZ_PJRS01000037.1"/>
</dbReference>
<dbReference type="InterPro" id="IPR017850">
    <property type="entry name" value="Alkaline_phosphatase_core_sf"/>
</dbReference>
<dbReference type="OrthoDB" id="9779968at2"/>
<proteinExistence type="predicted"/>
<evidence type="ECO:0000256" key="1">
    <source>
        <dbReference type="SAM" id="SignalP"/>
    </source>
</evidence>
<dbReference type="Proteomes" id="UP000234479">
    <property type="component" value="Unassembled WGS sequence"/>
</dbReference>
<keyword evidence="3" id="KW-1185">Reference proteome</keyword>
<dbReference type="InterPro" id="IPR006311">
    <property type="entry name" value="TAT_signal"/>
</dbReference>
<dbReference type="SUPFAM" id="SSF53649">
    <property type="entry name" value="Alkaline phosphatase-like"/>
    <property type="match status" value="1"/>
</dbReference>
<evidence type="ECO:0000313" key="3">
    <source>
        <dbReference type="Proteomes" id="UP000234479"/>
    </source>
</evidence>
<dbReference type="Pfam" id="PF07394">
    <property type="entry name" value="DUF1501"/>
    <property type="match status" value="1"/>
</dbReference>